<dbReference type="EMBL" id="BAAANT010000020">
    <property type="protein sequence ID" value="GAA2146782.1"/>
    <property type="molecule type" value="Genomic_DNA"/>
</dbReference>
<evidence type="ECO:0000313" key="7">
    <source>
        <dbReference type="Proteomes" id="UP001422759"/>
    </source>
</evidence>
<keyword evidence="7" id="KW-1185">Reference proteome</keyword>
<gene>
    <name evidence="6" type="ORF">GCM10009760_36900</name>
</gene>
<proteinExistence type="inferred from homology"/>
<dbReference type="InterPro" id="IPR015422">
    <property type="entry name" value="PyrdxlP-dep_Trfase_small"/>
</dbReference>
<comment type="cofactor">
    <cofactor evidence="1">
        <name>pyridoxal 5'-phosphate</name>
        <dbReference type="ChEBI" id="CHEBI:597326"/>
    </cofactor>
</comment>
<accession>A0ABN2ZT23</accession>
<evidence type="ECO:0000256" key="5">
    <source>
        <dbReference type="RuleBase" id="RU004508"/>
    </source>
</evidence>
<dbReference type="Pfam" id="PF01041">
    <property type="entry name" value="DegT_DnrJ_EryC1"/>
    <property type="match status" value="1"/>
</dbReference>
<keyword evidence="2 6" id="KW-0808">Transferase</keyword>
<keyword evidence="3 5" id="KW-0663">Pyridoxal phosphate</keyword>
<dbReference type="PANTHER" id="PTHR30244">
    <property type="entry name" value="TRANSAMINASE"/>
    <property type="match status" value="1"/>
</dbReference>
<evidence type="ECO:0000256" key="2">
    <source>
        <dbReference type="ARBA" id="ARBA00022576"/>
    </source>
</evidence>
<dbReference type="RefSeq" id="WP_344466321.1">
    <property type="nucleotide sequence ID" value="NZ_BAAANT010000020.1"/>
</dbReference>
<keyword evidence="2 6" id="KW-0032">Aminotransferase</keyword>
<dbReference type="InterPro" id="IPR000653">
    <property type="entry name" value="DegT/StrS_aminotransferase"/>
</dbReference>
<comment type="similarity">
    <text evidence="4">Belongs to the DegT/DnrJ/EryC1 family. L-glutamine:2-deoxy-scyllo-inosose/scyllo-inosose aminotransferase subfamily.</text>
</comment>
<dbReference type="PIRSF" id="PIRSF000390">
    <property type="entry name" value="PLP_StrS"/>
    <property type="match status" value="1"/>
</dbReference>
<sequence length="370" mass="38790">MIPWLGEEEAQAAAEAVRSGWVAQGPRVAEFERAFAEHLGVPHAVAVSSCTTALHLALIGAGVGPGDEVVVPSLSFVATANAVTYVGATPVFADVDPASGNLTAGTVGPLLTDRTKAVIAVDQGGVPVDLDAIRALVEPRGATVVEDAACAAGATYRGRPAGATAALAAYSFHPRKLLTTGEGGMLTCQDGELAARLRRLREHGMSVSAADRHAGGGAPLPETYDEIGFNYRMTDIQAAIGLVQLGKLPAMVRRRRELAARYREALGPLGERLVTDPAHGTGNFQSCWLLLPDDAPDRAEVLARLATAGISARRGIMASHLELPYKGTARVPLPATELITHRSVILPLYHSLTDEQQDRVIAALSEAVSR</sequence>
<comment type="caution">
    <text evidence="6">The sequence shown here is derived from an EMBL/GenBank/DDBJ whole genome shotgun (WGS) entry which is preliminary data.</text>
</comment>
<dbReference type="SUPFAM" id="SSF53383">
    <property type="entry name" value="PLP-dependent transferases"/>
    <property type="match status" value="1"/>
</dbReference>
<organism evidence="6 7">
    <name type="scientific">Kitasatospora kazusensis</name>
    <dbReference type="NCBI Taxonomy" id="407974"/>
    <lineage>
        <taxon>Bacteria</taxon>
        <taxon>Bacillati</taxon>
        <taxon>Actinomycetota</taxon>
        <taxon>Actinomycetes</taxon>
        <taxon>Kitasatosporales</taxon>
        <taxon>Streptomycetaceae</taxon>
        <taxon>Kitasatospora</taxon>
    </lineage>
</organism>
<dbReference type="InterPro" id="IPR015424">
    <property type="entry name" value="PyrdxlP-dep_Trfase"/>
</dbReference>
<reference evidence="6 7" key="1">
    <citation type="journal article" date="2019" name="Int. J. Syst. Evol. Microbiol.">
        <title>The Global Catalogue of Microorganisms (GCM) 10K type strain sequencing project: providing services to taxonomists for standard genome sequencing and annotation.</title>
        <authorList>
            <consortium name="The Broad Institute Genomics Platform"/>
            <consortium name="The Broad Institute Genome Sequencing Center for Infectious Disease"/>
            <person name="Wu L."/>
            <person name="Ma J."/>
        </authorList>
    </citation>
    <scope>NUCLEOTIDE SEQUENCE [LARGE SCALE GENOMIC DNA]</scope>
    <source>
        <strain evidence="6 7">JCM 14560</strain>
    </source>
</reference>
<evidence type="ECO:0000256" key="3">
    <source>
        <dbReference type="ARBA" id="ARBA00022898"/>
    </source>
</evidence>
<dbReference type="Gene3D" id="3.40.640.10">
    <property type="entry name" value="Type I PLP-dependent aspartate aminotransferase-like (Major domain)"/>
    <property type="match status" value="1"/>
</dbReference>
<dbReference type="Gene3D" id="3.90.1150.10">
    <property type="entry name" value="Aspartate Aminotransferase, domain 1"/>
    <property type="match status" value="1"/>
</dbReference>
<protein>
    <submittedName>
        <fullName evidence="6">DegT/DnrJ/EryC1/StrS family aminotransferase</fullName>
    </submittedName>
</protein>
<dbReference type="Proteomes" id="UP001422759">
    <property type="component" value="Unassembled WGS sequence"/>
</dbReference>
<name>A0ABN2ZT23_9ACTN</name>
<dbReference type="CDD" id="cd00616">
    <property type="entry name" value="AHBA_syn"/>
    <property type="match status" value="1"/>
</dbReference>
<dbReference type="InterPro" id="IPR015421">
    <property type="entry name" value="PyrdxlP-dep_Trfase_major"/>
</dbReference>
<evidence type="ECO:0000256" key="4">
    <source>
        <dbReference type="ARBA" id="ARBA00038398"/>
    </source>
</evidence>
<evidence type="ECO:0000256" key="1">
    <source>
        <dbReference type="ARBA" id="ARBA00001933"/>
    </source>
</evidence>
<dbReference type="GO" id="GO:0008483">
    <property type="term" value="F:transaminase activity"/>
    <property type="evidence" value="ECO:0007669"/>
    <property type="project" value="UniProtKB-KW"/>
</dbReference>
<dbReference type="PANTHER" id="PTHR30244:SF34">
    <property type="entry name" value="DTDP-4-AMINO-4,6-DIDEOXYGALACTOSE TRANSAMINASE"/>
    <property type="match status" value="1"/>
</dbReference>
<evidence type="ECO:0000313" key="6">
    <source>
        <dbReference type="EMBL" id="GAA2146782.1"/>
    </source>
</evidence>